<dbReference type="InterPro" id="IPR046819">
    <property type="entry name" value="MmeI_hel"/>
</dbReference>
<evidence type="ECO:0000256" key="1">
    <source>
        <dbReference type="ARBA" id="ARBA00011900"/>
    </source>
</evidence>
<proteinExistence type="predicted"/>
<dbReference type="Pfam" id="PF20465">
    <property type="entry name" value="MmeI_hel"/>
    <property type="match status" value="1"/>
</dbReference>
<dbReference type="PRINTS" id="PR00507">
    <property type="entry name" value="N12N6MTFRASE"/>
</dbReference>
<dbReference type="InterPro" id="IPR046820">
    <property type="entry name" value="MmeI_TRD"/>
</dbReference>
<feature type="domain" description="MmeI-like DNA-methyltransferase" evidence="9">
    <location>
        <begin position="344"/>
        <end position="601"/>
    </location>
</feature>
<dbReference type="EMBL" id="FMSV02000531">
    <property type="protein sequence ID" value="SEH07461.1"/>
    <property type="molecule type" value="Genomic_DNA"/>
</dbReference>
<reference evidence="10 11" key="1">
    <citation type="submission" date="2016-10" db="EMBL/GenBank/DDBJ databases">
        <authorList>
            <person name="de Groot N.N."/>
        </authorList>
    </citation>
    <scope>NUCLEOTIDE SEQUENCE [LARGE SCALE GENOMIC DNA]</scope>
    <source>
        <strain evidence="10">MBHS1</strain>
    </source>
</reference>
<dbReference type="PROSITE" id="PS00092">
    <property type="entry name" value="N6_MTASE"/>
    <property type="match status" value="1"/>
</dbReference>
<dbReference type="PANTHER" id="PTHR33841">
    <property type="entry name" value="DNA METHYLTRANSFERASE YEEA-RELATED"/>
    <property type="match status" value="1"/>
</dbReference>
<dbReference type="AlphaFoldDB" id="A0A1H6FDI5"/>
<evidence type="ECO:0000259" key="5">
    <source>
        <dbReference type="Pfam" id="PF20464"/>
    </source>
</evidence>
<dbReference type="GO" id="GO:0003676">
    <property type="term" value="F:nucleic acid binding"/>
    <property type="evidence" value="ECO:0007669"/>
    <property type="project" value="InterPro"/>
</dbReference>
<dbReference type="InterPro" id="IPR002052">
    <property type="entry name" value="DNA_methylase_N6_adenine_CS"/>
</dbReference>
<accession>A0A1H6FDI5</accession>
<evidence type="ECO:0000256" key="4">
    <source>
        <dbReference type="ARBA" id="ARBA00047942"/>
    </source>
</evidence>
<keyword evidence="2 10" id="KW-0489">Methyltransferase</keyword>
<evidence type="ECO:0000256" key="3">
    <source>
        <dbReference type="ARBA" id="ARBA00022679"/>
    </source>
</evidence>
<feature type="domain" description="MmeI-like helicase spacer" evidence="6">
    <location>
        <begin position="182"/>
        <end position="260"/>
    </location>
</feature>
<name>A0A1H6FDI5_9GAMM</name>
<dbReference type="Pfam" id="PF20466">
    <property type="entry name" value="MmeI_TRD"/>
    <property type="match status" value="1"/>
</dbReference>
<dbReference type="InterPro" id="IPR029063">
    <property type="entry name" value="SAM-dependent_MTases_sf"/>
</dbReference>
<dbReference type="InterPro" id="IPR050953">
    <property type="entry name" value="N4_N6_ade-DNA_methylase"/>
</dbReference>
<feature type="domain" description="MmeI-like C-terminal" evidence="8">
    <location>
        <begin position="882"/>
        <end position="938"/>
    </location>
</feature>
<protein>
    <recommendedName>
        <fullName evidence="1">site-specific DNA-methyltransferase (adenine-specific)</fullName>
        <ecNumber evidence="1">2.1.1.72</ecNumber>
    </recommendedName>
</protein>
<dbReference type="PANTHER" id="PTHR33841:SF1">
    <property type="entry name" value="DNA METHYLTRANSFERASE A"/>
    <property type="match status" value="1"/>
</dbReference>
<keyword evidence="11" id="KW-1185">Reference proteome</keyword>
<dbReference type="InterPro" id="IPR046816">
    <property type="entry name" value="MmeI_Mtase"/>
</dbReference>
<keyword evidence="3" id="KW-0808">Transferase</keyword>
<evidence type="ECO:0000313" key="11">
    <source>
        <dbReference type="Proteomes" id="UP000236724"/>
    </source>
</evidence>
<organism evidence="10 11">
    <name type="scientific">Candidatus Venteria ishoeyi</name>
    <dbReference type="NCBI Taxonomy" id="1899563"/>
    <lineage>
        <taxon>Bacteria</taxon>
        <taxon>Pseudomonadati</taxon>
        <taxon>Pseudomonadota</taxon>
        <taxon>Gammaproteobacteria</taxon>
        <taxon>Thiotrichales</taxon>
        <taxon>Thiotrichaceae</taxon>
        <taxon>Venteria</taxon>
    </lineage>
</organism>
<dbReference type="Pfam" id="PF20464">
    <property type="entry name" value="MmeI_N"/>
    <property type="match status" value="1"/>
</dbReference>
<evidence type="ECO:0000259" key="6">
    <source>
        <dbReference type="Pfam" id="PF20465"/>
    </source>
</evidence>
<dbReference type="RefSeq" id="WP_103921110.1">
    <property type="nucleotide sequence ID" value="NZ_FMSV02000531.1"/>
</dbReference>
<evidence type="ECO:0000259" key="7">
    <source>
        <dbReference type="Pfam" id="PF20466"/>
    </source>
</evidence>
<feature type="domain" description="MmeI-like target recognition" evidence="7">
    <location>
        <begin position="624"/>
        <end position="826"/>
    </location>
</feature>
<gene>
    <name evidence="10" type="ORF">MBHS_03336</name>
</gene>
<dbReference type="GO" id="GO:0032259">
    <property type="term" value="P:methylation"/>
    <property type="evidence" value="ECO:0007669"/>
    <property type="project" value="UniProtKB-KW"/>
</dbReference>
<dbReference type="Pfam" id="PF20473">
    <property type="entry name" value="MmeI_Mtase"/>
    <property type="match status" value="1"/>
</dbReference>
<dbReference type="OrthoDB" id="5749002at2"/>
<comment type="catalytic activity">
    <reaction evidence="4">
        <text>a 2'-deoxyadenosine in DNA + S-adenosyl-L-methionine = an N(6)-methyl-2'-deoxyadenosine in DNA + S-adenosyl-L-homocysteine + H(+)</text>
        <dbReference type="Rhea" id="RHEA:15197"/>
        <dbReference type="Rhea" id="RHEA-COMP:12418"/>
        <dbReference type="Rhea" id="RHEA-COMP:12419"/>
        <dbReference type="ChEBI" id="CHEBI:15378"/>
        <dbReference type="ChEBI" id="CHEBI:57856"/>
        <dbReference type="ChEBI" id="CHEBI:59789"/>
        <dbReference type="ChEBI" id="CHEBI:90615"/>
        <dbReference type="ChEBI" id="CHEBI:90616"/>
        <dbReference type="EC" id="2.1.1.72"/>
    </reaction>
</comment>
<evidence type="ECO:0000313" key="10">
    <source>
        <dbReference type="EMBL" id="SEH07461.1"/>
    </source>
</evidence>
<dbReference type="GO" id="GO:0009007">
    <property type="term" value="F:site-specific DNA-methyltransferase (adenine-specific) activity"/>
    <property type="evidence" value="ECO:0007669"/>
    <property type="project" value="UniProtKB-EC"/>
</dbReference>
<feature type="domain" description="MmeI-like N-terminal" evidence="5">
    <location>
        <begin position="12"/>
        <end position="176"/>
    </location>
</feature>
<evidence type="ECO:0000256" key="2">
    <source>
        <dbReference type="ARBA" id="ARBA00022603"/>
    </source>
</evidence>
<dbReference type="InterPro" id="IPR046817">
    <property type="entry name" value="MmeI_N"/>
</dbReference>
<dbReference type="EC" id="2.1.1.72" evidence="1"/>
<dbReference type="InterPro" id="IPR046818">
    <property type="entry name" value="MmeI_C"/>
</dbReference>
<evidence type="ECO:0000259" key="8">
    <source>
        <dbReference type="Pfam" id="PF20467"/>
    </source>
</evidence>
<evidence type="ECO:0000259" key="9">
    <source>
        <dbReference type="Pfam" id="PF20473"/>
    </source>
</evidence>
<dbReference type="Gene3D" id="3.40.50.150">
    <property type="entry name" value="Vaccinia Virus protein VP39"/>
    <property type="match status" value="1"/>
</dbReference>
<dbReference type="Pfam" id="PF20467">
    <property type="entry name" value="MmeI_C"/>
    <property type="match status" value="1"/>
</dbReference>
<dbReference type="Proteomes" id="UP000236724">
    <property type="component" value="Unassembled WGS sequence"/>
</dbReference>
<dbReference type="SUPFAM" id="SSF53335">
    <property type="entry name" value="S-adenosyl-L-methionine-dependent methyltransferases"/>
    <property type="match status" value="1"/>
</dbReference>
<sequence length="943" mass="107731">MPTLSRKEIRNRAHAFVKEWHGETREHAEAKSFWEAFFNIFGVTRRRVASFEEPVKKAGGGQGFIDLLWKGKLLIEHKSTGKDLDKAYDQALGYFPGLKDEELPRYVLVSDFAHFALHDLDDRSNYTFALEQLPDQVHLFDFVAGYEDDDRLKQAEIELNIQAGEKLGSLHDALRDSGYQGHELEIFLVRILFCLFAEDTGIFSRHQFVSYLLQRTSEDGADTDMHLGKLFQVFDTPESQRNKHLSEELNAFPYVNGHLFRERLDLPSFSAAMRDLLIDCAWFDWGSISPAIFGSLFQGVMDKKERRALGAHYTSETNILRLIGPLFLDALQADFKRIKNLRRGKQKQLIDFQQRLSKLCFFDPACGCGNFLIVTYREIRRLELQVLREQHGDSVESHLDLGIEPLISLVHFHGIEIDEWPARIAEVAMWLTQHQMNREFARQFGREPDLLPLKTAAHIVQSNALALDWESVVSAKRVDYVLGNPPFVGKNFRTTEQSQDMAEVFSGVKNYKSLDYVTCWFFKATQFIQNSPVQVAFVSSNSITQGEQVAPLWQTLLDRGIQINFAHRTFAWLSEARGKAAVHVVIVGFSVAENKSAKRLFDYPDIKGEPEEVVTGNINPYLVDAPDVIISNRSKPLCDVSPMVYGNKPVDGGNLFLSPEEKKVLLDKQPQAEKWIKPVLGAQEFINGKERWCLWLVGISPKELRAMPEILKRVEAVKQMRLNSIDAGARKLADRPTEFRDTRLPETYILVPSVSSERREYVPMGFFDSNTVSTNLNLMIPNAGLYEFGILESKLHMTWMRTVAGRLKSDYRYSAKLVYNNYPWPDSETCAGNWKKAKQTVESAAETVLKVRAKYQGGVDDESLLDSVDRYISLAGRFVSGEGNTLADLYDPLTMPADLRKAHQKLDAAVERCYRKEKFKTDAERLSFLFARYQVLSKTERHI</sequence>